<protein>
    <submittedName>
        <fullName evidence="4">Uncharacterized protein</fullName>
    </submittedName>
</protein>
<gene>
    <name evidence="4" type="ORF">EVOR1521_LOCUS21088</name>
</gene>
<name>A0AA36J1U7_9DINO</name>
<dbReference type="Proteomes" id="UP001178507">
    <property type="component" value="Unassembled WGS sequence"/>
</dbReference>
<comment type="caution">
    <text evidence="4">The sequence shown here is derived from an EMBL/GenBank/DDBJ whole genome shotgun (WGS) entry which is preliminary data.</text>
</comment>
<accession>A0AA36J1U7</accession>
<sequence>MGLFRVALVTILAVSVRGLDVAAHTRAHRRHRHRRASAGPTSAPTAATGVPSATNDAPPAAKVRLSTEGADSAGQAQVDSMVHLDSAAQEMMPEVVGSILKAAAKKSSLDELDKTKMAEGHLLKGQEELLATNASGLDRSALEQEVESTKTMLQELDGKMAAQRQEALQIVKKALVEAKTVQEQASSEEQTQVEAEKVARHEVEVAKEKQQTAKKVIDEGMKVLDVFADGDVTITGTPQASQDASEPQELS</sequence>
<organism evidence="4 5">
    <name type="scientific">Effrenium voratum</name>
    <dbReference type="NCBI Taxonomy" id="2562239"/>
    <lineage>
        <taxon>Eukaryota</taxon>
        <taxon>Sar</taxon>
        <taxon>Alveolata</taxon>
        <taxon>Dinophyceae</taxon>
        <taxon>Suessiales</taxon>
        <taxon>Symbiodiniaceae</taxon>
        <taxon>Effrenium</taxon>
    </lineage>
</organism>
<keyword evidence="1" id="KW-0175">Coiled coil</keyword>
<feature type="coiled-coil region" evidence="1">
    <location>
        <begin position="139"/>
        <end position="166"/>
    </location>
</feature>
<feature type="region of interest" description="Disordered" evidence="2">
    <location>
        <begin position="24"/>
        <end position="60"/>
    </location>
</feature>
<keyword evidence="5" id="KW-1185">Reference proteome</keyword>
<feature type="compositionally biased region" description="Low complexity" evidence="2">
    <location>
        <begin position="37"/>
        <end position="54"/>
    </location>
</feature>
<proteinExistence type="predicted"/>
<evidence type="ECO:0000256" key="2">
    <source>
        <dbReference type="SAM" id="MobiDB-lite"/>
    </source>
</evidence>
<evidence type="ECO:0000256" key="1">
    <source>
        <dbReference type="SAM" id="Coils"/>
    </source>
</evidence>
<feature type="signal peptide" evidence="3">
    <location>
        <begin position="1"/>
        <end position="18"/>
    </location>
</feature>
<feature type="chain" id="PRO_5041211816" evidence="3">
    <location>
        <begin position="19"/>
        <end position="251"/>
    </location>
</feature>
<keyword evidence="3" id="KW-0732">Signal</keyword>
<dbReference type="AlphaFoldDB" id="A0AA36J1U7"/>
<evidence type="ECO:0000313" key="5">
    <source>
        <dbReference type="Proteomes" id="UP001178507"/>
    </source>
</evidence>
<evidence type="ECO:0000256" key="3">
    <source>
        <dbReference type="SAM" id="SignalP"/>
    </source>
</evidence>
<evidence type="ECO:0000313" key="4">
    <source>
        <dbReference type="EMBL" id="CAJ1396969.1"/>
    </source>
</evidence>
<feature type="compositionally biased region" description="Basic residues" evidence="2">
    <location>
        <begin position="25"/>
        <end position="36"/>
    </location>
</feature>
<reference evidence="4" key="1">
    <citation type="submission" date="2023-08" db="EMBL/GenBank/DDBJ databases">
        <authorList>
            <person name="Chen Y."/>
            <person name="Shah S."/>
            <person name="Dougan E. K."/>
            <person name="Thang M."/>
            <person name="Chan C."/>
        </authorList>
    </citation>
    <scope>NUCLEOTIDE SEQUENCE</scope>
</reference>
<dbReference type="EMBL" id="CAUJNA010003249">
    <property type="protein sequence ID" value="CAJ1396969.1"/>
    <property type="molecule type" value="Genomic_DNA"/>
</dbReference>